<evidence type="ECO:0000256" key="3">
    <source>
        <dbReference type="SAM" id="Phobius"/>
    </source>
</evidence>
<gene>
    <name evidence="4" type="ORF">FNH13_13730</name>
</gene>
<dbReference type="EMBL" id="CP041616">
    <property type="protein sequence ID" value="QDO89257.1"/>
    <property type="molecule type" value="Genomic_DNA"/>
</dbReference>
<evidence type="ECO:0000256" key="1">
    <source>
        <dbReference type="ARBA" id="ARBA00022801"/>
    </source>
</evidence>
<keyword evidence="1" id="KW-0378">Hydrolase</keyword>
<dbReference type="InterPro" id="IPR005754">
    <property type="entry name" value="Sortase"/>
</dbReference>
<dbReference type="RefSeq" id="WP_143783932.1">
    <property type="nucleotide sequence ID" value="NZ_CP041616.1"/>
</dbReference>
<dbReference type="Proteomes" id="UP000315395">
    <property type="component" value="Chromosome"/>
</dbReference>
<organism evidence="4 5">
    <name type="scientific">Ornithinimicrobium ciconiae</name>
    <dbReference type="NCBI Taxonomy" id="2594265"/>
    <lineage>
        <taxon>Bacteria</taxon>
        <taxon>Bacillati</taxon>
        <taxon>Actinomycetota</taxon>
        <taxon>Actinomycetes</taxon>
        <taxon>Micrococcales</taxon>
        <taxon>Ornithinimicrobiaceae</taxon>
        <taxon>Ornithinimicrobium</taxon>
    </lineage>
</organism>
<keyword evidence="5" id="KW-1185">Reference proteome</keyword>
<feature type="region of interest" description="Disordered" evidence="2">
    <location>
        <begin position="1"/>
        <end position="58"/>
    </location>
</feature>
<dbReference type="InterPro" id="IPR042001">
    <property type="entry name" value="Sortase_F"/>
</dbReference>
<protein>
    <submittedName>
        <fullName evidence="4">Class F sortase</fullName>
    </submittedName>
</protein>
<feature type="transmembrane region" description="Helical" evidence="3">
    <location>
        <begin position="73"/>
        <end position="97"/>
    </location>
</feature>
<dbReference type="CDD" id="cd05829">
    <property type="entry name" value="Sortase_F"/>
    <property type="match status" value="1"/>
</dbReference>
<keyword evidence="3" id="KW-1133">Transmembrane helix</keyword>
<evidence type="ECO:0000256" key="2">
    <source>
        <dbReference type="SAM" id="MobiDB-lite"/>
    </source>
</evidence>
<evidence type="ECO:0000313" key="4">
    <source>
        <dbReference type="EMBL" id="QDO89257.1"/>
    </source>
</evidence>
<name>A0A516GCN3_9MICO</name>
<keyword evidence="3" id="KW-0472">Membrane</keyword>
<evidence type="ECO:0000313" key="5">
    <source>
        <dbReference type="Proteomes" id="UP000315395"/>
    </source>
</evidence>
<dbReference type="Gene3D" id="2.40.260.10">
    <property type="entry name" value="Sortase"/>
    <property type="match status" value="1"/>
</dbReference>
<dbReference type="Pfam" id="PF04203">
    <property type="entry name" value="Sortase"/>
    <property type="match status" value="1"/>
</dbReference>
<dbReference type="AlphaFoldDB" id="A0A516GCN3"/>
<proteinExistence type="predicted"/>
<keyword evidence="3" id="KW-0812">Transmembrane</keyword>
<dbReference type="GO" id="GO:0016787">
    <property type="term" value="F:hydrolase activity"/>
    <property type="evidence" value="ECO:0007669"/>
    <property type="project" value="UniProtKB-KW"/>
</dbReference>
<dbReference type="SUPFAM" id="SSF63817">
    <property type="entry name" value="Sortase"/>
    <property type="match status" value="1"/>
</dbReference>
<reference evidence="4 5" key="1">
    <citation type="submission" date="2019-07" db="EMBL/GenBank/DDBJ databases">
        <title>complete genome sequencing of Ornithinimicrobium sp. H23M54.</title>
        <authorList>
            <person name="Bae J.-W."/>
            <person name="Lee S.-Y."/>
        </authorList>
    </citation>
    <scope>NUCLEOTIDE SEQUENCE [LARGE SCALE GENOMIC DNA]</scope>
    <source>
        <strain evidence="4 5">H23M54</strain>
    </source>
</reference>
<dbReference type="InterPro" id="IPR023365">
    <property type="entry name" value="Sortase_dom-sf"/>
</dbReference>
<dbReference type="OrthoDB" id="4863954at2"/>
<dbReference type="KEGG" id="orz:FNH13_13730"/>
<sequence length="263" mass="27201">MTAQPELPRVGNPCGDAAGPADGHQDISEPPDDWGLPEHGGPDGQRGDPAARPRPVRRPLSAERRALYRRRRIVAGILALLLMLLLVLVIQGAAALLTRLTGPSEAVAAPALLAAADSPVQLSVPAVGVSLPLTGTGVDDRGLINPPAGQAIWYAGHDRVAPGDLGTAVVAGRATGDDGEATPFAKVTSLTEGDRIVVTFGDGVTLELDVVSTALVARSDLESVEVLWDDQRETRRVALVTSDEVADADGDSRGSFLAVAELG</sequence>
<accession>A0A516GCN3</accession>